<evidence type="ECO:0000259" key="3">
    <source>
        <dbReference type="PROSITE" id="PS50835"/>
    </source>
</evidence>
<dbReference type="GO" id="GO:0008237">
    <property type="term" value="F:metallopeptidase activity"/>
    <property type="evidence" value="ECO:0007669"/>
    <property type="project" value="InterPro"/>
</dbReference>
<feature type="transmembrane region" description="Helical" evidence="2">
    <location>
        <begin position="1254"/>
        <end position="1273"/>
    </location>
</feature>
<dbReference type="InterPro" id="IPR036179">
    <property type="entry name" value="Ig-like_dom_sf"/>
</dbReference>
<dbReference type="Gene3D" id="2.60.120.380">
    <property type="match status" value="1"/>
</dbReference>
<dbReference type="CDD" id="cd00096">
    <property type="entry name" value="Ig"/>
    <property type="match status" value="1"/>
</dbReference>
<dbReference type="PANTHER" id="PTHR13833">
    <property type="match status" value="1"/>
</dbReference>
<dbReference type="SUPFAM" id="SSF48726">
    <property type="entry name" value="Immunoglobulin"/>
    <property type="match status" value="2"/>
</dbReference>
<dbReference type="InterPro" id="IPR013783">
    <property type="entry name" value="Ig-like_fold"/>
</dbReference>
<evidence type="ECO:0000256" key="1">
    <source>
        <dbReference type="SAM" id="MobiDB-lite"/>
    </source>
</evidence>
<feature type="compositionally biased region" description="Gly residues" evidence="1">
    <location>
        <begin position="1230"/>
        <end position="1240"/>
    </location>
</feature>
<evidence type="ECO:0000313" key="4">
    <source>
        <dbReference type="EMBL" id="AWI08243.1"/>
    </source>
</evidence>
<keyword evidence="2" id="KW-0812">Transmembrane</keyword>
<reference evidence="4 5" key="1">
    <citation type="journal article" date="2018" name="Syst. Appl. Microbiol.">
        <title>Ereboglobus luteus gen. nov. sp. nov. from cockroach guts, and new insights into the oxygen relationship of the genera Opitutus and Didymococcus (Verrucomicrobia: Opitutaceae).</title>
        <authorList>
            <person name="Tegtmeier D."/>
            <person name="Belitz A."/>
            <person name="Radek R."/>
            <person name="Heimerl T."/>
            <person name="Brune A."/>
        </authorList>
    </citation>
    <scope>NUCLEOTIDE SEQUENCE [LARGE SCALE GENOMIC DNA]</scope>
    <source>
        <strain evidence="4 5">Ho45</strain>
    </source>
</reference>
<accession>A0A2U8E066</accession>
<feature type="region of interest" description="Disordered" evidence="1">
    <location>
        <begin position="1226"/>
        <end position="1254"/>
    </location>
</feature>
<dbReference type="KEGG" id="elut:CKA38_02275"/>
<dbReference type="Gene3D" id="3.40.390.10">
    <property type="entry name" value="Collagenase (Catalytic Domain)"/>
    <property type="match status" value="1"/>
</dbReference>
<feature type="domain" description="Ig-like" evidence="3">
    <location>
        <begin position="502"/>
        <end position="599"/>
    </location>
</feature>
<dbReference type="SUPFAM" id="SSF55486">
    <property type="entry name" value="Metalloproteases ('zincins'), catalytic domain"/>
    <property type="match status" value="1"/>
</dbReference>
<dbReference type="EMBL" id="CP023004">
    <property type="protein sequence ID" value="AWI08243.1"/>
    <property type="molecule type" value="Genomic_DNA"/>
</dbReference>
<organism evidence="4 5">
    <name type="scientific">Ereboglobus luteus</name>
    <dbReference type="NCBI Taxonomy" id="1796921"/>
    <lineage>
        <taxon>Bacteria</taxon>
        <taxon>Pseudomonadati</taxon>
        <taxon>Verrucomicrobiota</taxon>
        <taxon>Opitutia</taxon>
        <taxon>Opitutales</taxon>
        <taxon>Opitutaceae</taxon>
        <taxon>Ereboglobus</taxon>
    </lineage>
</organism>
<keyword evidence="2" id="KW-0472">Membrane</keyword>
<protein>
    <recommendedName>
        <fullName evidence="3">Ig-like domain-containing protein</fullName>
    </recommendedName>
</protein>
<evidence type="ECO:0000256" key="2">
    <source>
        <dbReference type="SAM" id="Phobius"/>
    </source>
</evidence>
<sequence>MHKGDSFTLVLPDGIHASGTVNVVTLRPDGTRYVGGKLDGWQRASVFFSLTDRIISGDVIIEDEQRAFVLDASINDSAGAVWREKRLDEVICHPFLPAIHATLQSSPDSEVAGLALRKTPVPAYESRPGAEVVVFLCFEGALIEGTQWNVVCTDGEPIVVAPSDYSNSDIVEIWRKVSEDYAPFNINVTTDPAVYARAASDHRVRCIFTSDSQWYDPSGQVGGVAILSVLGRDGDMYPCWVFTSSQSFAAESASHEIGHTFGLLHDGQKQKTANSSEGGEYYYGHGASPMSWGPIMGSSGRRHVIQWSKCEYADAVNRSGTGNTFLSPPQDDIDLIANYRLPRAPYTHIAPGFVDDNIGNTPANAVPLILSRDTSDPRQTGVIISETDANYHRFVLTGTRSVSLRANNNAITGEANLNIRLDLLDHNGSILATSGTGIATDSFTDHTLAAELLRLPMTSGTYFVKISGCGYKNPATDGFSAYGSIGHYTFWGAVDNIQPGAPVVTMRPSGTTLEYASGVLSPDPLSLTVTATGAAPLSYLWSKDSRFLSNTTRADGTVLAGVNTGTLVITNPMPSDAGSYSVIVTDANGLSVVSSATVALTKPDAPVITAQPFCRVTTTSGARSAAFLVIVASHAPVSYQWFKDGVPLTNTGRYSGVTTDTLIVADLTDADALVNYTVRVSNIGGHTISNIVNTTINNTVITIEPATPMIVEGGEITLKAHDSSGSADPQTPLVWQRRAPGATAWHSVTGNDSTGASLLLENVSLAQNGESYRIVVGNDNTPPVTLRVIPDFIPSPSGLGAMNTTISSTATIYSVSDSTLYIVSAEAHTVQSMKVFATNTLGLIDLKAGASGQAGFADGTGTNARFNAPLGADVRNWNCTIADTENHVIRLMKVSSGKITTIGGLAGSPGFADGTDTEARFNAPAGVVKATWADNYFYVADTENHAVRQIYLHITSRTPIVTTVAGLPGQSGFADGTGANARFDTPLAITMDRNGNIYVADSANSAVRKITPVGSGTTATYTVSTLGLDTPGGAPFVVPSGLYVDGSYYLYVADAGAHAIFRAPLANPRVFERVAGAEGGSGFLDGPALSARFNMPSGLTKDSHNALYIADHGNNALRVLTSSGTVFTISPTTEVPPLSVTPAKLTVGSQAVRASFDVSFPMAWRATIESGADWVYFSHNDMKFGSGSLGLSFHGRPEAGKTRTARIRVSQINGQGNPVTVTLEQTATSGTGGNTGGNGNNNGSPSNSSGGGGGGAHSLPALVVFLAIFLWRVRHMRLGPKKNGR</sequence>
<evidence type="ECO:0000313" key="5">
    <source>
        <dbReference type="Proteomes" id="UP000244896"/>
    </source>
</evidence>
<keyword evidence="2" id="KW-1133">Transmembrane helix</keyword>
<dbReference type="InterPro" id="IPR007110">
    <property type="entry name" value="Ig-like_dom"/>
</dbReference>
<proteinExistence type="predicted"/>
<dbReference type="SUPFAM" id="SSF101898">
    <property type="entry name" value="NHL repeat"/>
    <property type="match status" value="1"/>
</dbReference>
<dbReference type="Gene3D" id="2.120.10.30">
    <property type="entry name" value="TolB, C-terminal domain"/>
    <property type="match status" value="3"/>
</dbReference>
<dbReference type="Proteomes" id="UP000244896">
    <property type="component" value="Chromosome"/>
</dbReference>
<dbReference type="InterPro" id="IPR024079">
    <property type="entry name" value="MetalloPept_cat_dom_sf"/>
</dbReference>
<dbReference type="Gene3D" id="2.60.40.10">
    <property type="entry name" value="Immunoglobulins"/>
    <property type="match status" value="2"/>
</dbReference>
<name>A0A2U8E066_9BACT</name>
<dbReference type="PANTHER" id="PTHR13833:SF71">
    <property type="entry name" value="NHL DOMAIN-CONTAINING PROTEIN"/>
    <property type="match status" value="1"/>
</dbReference>
<dbReference type="PROSITE" id="PS50835">
    <property type="entry name" value="IG_LIKE"/>
    <property type="match status" value="1"/>
</dbReference>
<dbReference type="InterPro" id="IPR011042">
    <property type="entry name" value="6-blade_b-propeller_TolB-like"/>
</dbReference>
<gene>
    <name evidence="4" type="ORF">CKA38_02275</name>
</gene>
<keyword evidence="5" id="KW-1185">Reference proteome</keyword>